<dbReference type="InterPro" id="IPR007404">
    <property type="entry name" value="YdjM-like"/>
</dbReference>
<sequence>MWPWGHAAFGYVLLSLGSRAAGRGPPGGLAAVVLLFATQLPDVVDKTLSWGLGLFPAGYSVAHSVFVAVPLGLLGLALAVRRGRPEAGVALVVGWWSHLAGDVAVAMVSGYETDFERVLWPIVTLPAYAVERGLLERASYYFAAFVRELTAGQQFTLLAVYFGPFFLAFCLWLVDGAPGVAGLWRRLRRSMRAA</sequence>
<keyword evidence="2" id="KW-0378">Hydrolase</keyword>
<dbReference type="AlphaFoldDB" id="A0ABD5PAV3"/>
<gene>
    <name evidence="2" type="ORF">ACFO0N_08205</name>
</gene>
<accession>A0ABD5PAV3</accession>
<reference evidence="2 3" key="1">
    <citation type="journal article" date="2019" name="Int. J. Syst. Evol. Microbiol.">
        <title>The Global Catalogue of Microorganisms (GCM) 10K type strain sequencing project: providing services to taxonomists for standard genome sequencing and annotation.</title>
        <authorList>
            <consortium name="The Broad Institute Genomics Platform"/>
            <consortium name="The Broad Institute Genome Sequencing Center for Infectious Disease"/>
            <person name="Wu L."/>
            <person name="Ma J."/>
        </authorList>
    </citation>
    <scope>NUCLEOTIDE SEQUENCE [LARGE SCALE GENOMIC DNA]</scope>
    <source>
        <strain evidence="2 3">CGMCC 1.12553</strain>
    </source>
</reference>
<feature type="transmembrane region" description="Helical" evidence="1">
    <location>
        <begin position="87"/>
        <end position="111"/>
    </location>
</feature>
<keyword evidence="3" id="KW-1185">Reference proteome</keyword>
<keyword evidence="1" id="KW-0812">Transmembrane</keyword>
<comment type="caution">
    <text evidence="2">The sequence shown here is derived from an EMBL/GenBank/DDBJ whole genome shotgun (WGS) entry which is preliminary data.</text>
</comment>
<evidence type="ECO:0000313" key="2">
    <source>
        <dbReference type="EMBL" id="MFC4357931.1"/>
    </source>
</evidence>
<evidence type="ECO:0000313" key="3">
    <source>
        <dbReference type="Proteomes" id="UP001595921"/>
    </source>
</evidence>
<feature type="transmembrane region" description="Helical" evidence="1">
    <location>
        <begin position="158"/>
        <end position="184"/>
    </location>
</feature>
<dbReference type="RefSeq" id="WP_267624662.1">
    <property type="nucleotide sequence ID" value="NZ_JAODIW010000009.1"/>
</dbReference>
<dbReference type="EMBL" id="JBHSDS010000005">
    <property type="protein sequence ID" value="MFC4357931.1"/>
    <property type="molecule type" value="Genomic_DNA"/>
</dbReference>
<evidence type="ECO:0000256" key="1">
    <source>
        <dbReference type="SAM" id="Phobius"/>
    </source>
</evidence>
<proteinExistence type="predicted"/>
<keyword evidence="1" id="KW-1133">Transmembrane helix</keyword>
<name>A0ABD5PAV3_9EURY</name>
<feature type="transmembrane region" description="Helical" evidence="1">
    <location>
        <begin position="54"/>
        <end position="80"/>
    </location>
</feature>
<organism evidence="2 3">
    <name type="scientific">Halobium salinum</name>
    <dbReference type="NCBI Taxonomy" id="1364940"/>
    <lineage>
        <taxon>Archaea</taxon>
        <taxon>Methanobacteriati</taxon>
        <taxon>Methanobacteriota</taxon>
        <taxon>Stenosarchaea group</taxon>
        <taxon>Halobacteria</taxon>
        <taxon>Halobacteriales</taxon>
        <taxon>Haloferacaceae</taxon>
        <taxon>Halobium</taxon>
    </lineage>
</organism>
<protein>
    <submittedName>
        <fullName evidence="2">Metal-dependent hydrolase</fullName>
    </submittedName>
</protein>
<dbReference type="Proteomes" id="UP001595921">
    <property type="component" value="Unassembled WGS sequence"/>
</dbReference>
<keyword evidence="1" id="KW-0472">Membrane</keyword>
<dbReference type="GO" id="GO:0016787">
    <property type="term" value="F:hydrolase activity"/>
    <property type="evidence" value="ECO:0007669"/>
    <property type="project" value="UniProtKB-KW"/>
</dbReference>
<dbReference type="Pfam" id="PF04307">
    <property type="entry name" value="YdjM"/>
    <property type="match status" value="1"/>
</dbReference>